<dbReference type="EMBL" id="SOZI01000071">
    <property type="protein sequence ID" value="TNY20286.1"/>
    <property type="molecule type" value="Genomic_DNA"/>
</dbReference>
<dbReference type="PANTHER" id="PTHR15175:SF0">
    <property type="entry name" value="SH3 DOMAIN-CONTAINING PROTEIN C23A1.17"/>
    <property type="match status" value="1"/>
</dbReference>
<evidence type="ECO:0000256" key="1">
    <source>
        <dbReference type="ARBA" id="ARBA00004496"/>
    </source>
</evidence>
<evidence type="ECO:0000256" key="6">
    <source>
        <dbReference type="ARBA" id="ARBA00022803"/>
    </source>
</evidence>
<feature type="non-terminal residue" evidence="8">
    <location>
        <position position="193"/>
    </location>
</feature>
<protein>
    <submittedName>
        <fullName evidence="8">Uncharacterized protein</fullName>
    </submittedName>
</protein>
<reference evidence="8 9" key="1">
    <citation type="submission" date="2019-03" db="EMBL/GenBank/DDBJ databases">
        <title>Rhodosporidium diobovatum UCD-FST 08-225 genome sequencing, assembly, and annotation.</title>
        <authorList>
            <person name="Fakankun I.U."/>
            <person name="Fristensky B."/>
            <person name="Levin D.B."/>
        </authorList>
    </citation>
    <scope>NUCLEOTIDE SEQUENCE [LARGE SCALE GENOMIC DNA]</scope>
    <source>
        <strain evidence="8 9">UCD-FST 08-225</strain>
    </source>
</reference>
<dbReference type="GO" id="GO:0005737">
    <property type="term" value="C:cytoplasm"/>
    <property type="evidence" value="ECO:0007669"/>
    <property type="project" value="UniProtKB-SubCell"/>
</dbReference>
<evidence type="ECO:0000256" key="2">
    <source>
        <dbReference type="ARBA" id="ARBA00008051"/>
    </source>
</evidence>
<dbReference type="AlphaFoldDB" id="A0A5C5FVL7"/>
<dbReference type="PANTHER" id="PTHR15175">
    <property type="entry name" value="NEUTROPHIL CYTOSOLIC FACTOR 2, NEUTROPHIL NADPH OXIDASE FACTOR 2"/>
    <property type="match status" value="1"/>
</dbReference>
<keyword evidence="9" id="KW-1185">Reference proteome</keyword>
<evidence type="ECO:0000256" key="3">
    <source>
        <dbReference type="ARBA" id="ARBA00022443"/>
    </source>
</evidence>
<keyword evidence="6 7" id="KW-0802">TPR repeat</keyword>
<proteinExistence type="inferred from homology"/>
<dbReference type="Pfam" id="PF13181">
    <property type="entry name" value="TPR_8"/>
    <property type="match status" value="1"/>
</dbReference>
<comment type="subcellular location">
    <subcellularLocation>
        <location evidence="1">Cytoplasm</location>
    </subcellularLocation>
</comment>
<feature type="non-terminal residue" evidence="8">
    <location>
        <position position="1"/>
    </location>
</feature>
<dbReference type="FunFam" id="1.25.40.10:FF:000017">
    <property type="entry name" value="NADPH oxidase regulator NoxR"/>
    <property type="match status" value="1"/>
</dbReference>
<keyword evidence="3" id="KW-0728">SH3 domain</keyword>
<feature type="repeat" description="TPR" evidence="7">
    <location>
        <begin position="10"/>
        <end position="43"/>
    </location>
</feature>
<dbReference type="Proteomes" id="UP000311382">
    <property type="component" value="Unassembled WGS sequence"/>
</dbReference>
<dbReference type="PROSITE" id="PS50005">
    <property type="entry name" value="TPR"/>
    <property type="match status" value="1"/>
</dbReference>
<organism evidence="8 9">
    <name type="scientific">Rhodotorula diobovata</name>
    <dbReference type="NCBI Taxonomy" id="5288"/>
    <lineage>
        <taxon>Eukaryota</taxon>
        <taxon>Fungi</taxon>
        <taxon>Dikarya</taxon>
        <taxon>Basidiomycota</taxon>
        <taxon>Pucciniomycotina</taxon>
        <taxon>Microbotryomycetes</taxon>
        <taxon>Sporidiobolales</taxon>
        <taxon>Sporidiobolaceae</taxon>
        <taxon>Rhodotorula</taxon>
    </lineage>
</organism>
<keyword evidence="4" id="KW-0963">Cytoplasm</keyword>
<dbReference type="Gene3D" id="1.25.40.10">
    <property type="entry name" value="Tetratricopeptide repeat domain"/>
    <property type="match status" value="1"/>
</dbReference>
<dbReference type="InterPro" id="IPR019734">
    <property type="entry name" value="TPR_rpt"/>
</dbReference>
<accession>A0A5C5FVL7</accession>
<dbReference type="SMART" id="SM00028">
    <property type="entry name" value="TPR"/>
    <property type="match status" value="2"/>
</dbReference>
<sequence>AASQEIADTSKVLFNMGLIHAIDGEHDQAVALFDQAIALDNFLAIAYFQSGVSQFLLGRFEAARRDFSDALALFRENHTIDYEQLGLKFKLFSCEVRFNRGLALIYMGRLEEGMLDLMAARDDKQTTEHDVIDEACADQAVGYTVFSIPVGRLFRPSDTKLQNLEARDYLGKAKVIAATNSHDLYTGFSGVKK</sequence>
<dbReference type="InterPro" id="IPR051864">
    <property type="entry name" value="NCF2_NOXA1"/>
</dbReference>
<evidence type="ECO:0000313" key="8">
    <source>
        <dbReference type="EMBL" id="TNY20286.1"/>
    </source>
</evidence>
<gene>
    <name evidence="8" type="ORF">DMC30DRAFT_334738</name>
</gene>
<dbReference type="SUPFAM" id="SSF48452">
    <property type="entry name" value="TPR-like"/>
    <property type="match status" value="1"/>
</dbReference>
<evidence type="ECO:0000313" key="9">
    <source>
        <dbReference type="Proteomes" id="UP000311382"/>
    </source>
</evidence>
<evidence type="ECO:0000256" key="7">
    <source>
        <dbReference type="PROSITE-ProRule" id="PRU00339"/>
    </source>
</evidence>
<keyword evidence="5" id="KW-0677">Repeat</keyword>
<dbReference type="InterPro" id="IPR011990">
    <property type="entry name" value="TPR-like_helical_dom_sf"/>
</dbReference>
<dbReference type="STRING" id="5288.A0A5C5FVL7"/>
<comment type="similarity">
    <text evidence="2">Belongs to the NCF2/NOXA1 family.</text>
</comment>
<comment type="caution">
    <text evidence="8">The sequence shown here is derived from an EMBL/GenBank/DDBJ whole genome shotgun (WGS) entry which is preliminary data.</text>
</comment>
<name>A0A5C5FVL7_9BASI</name>
<dbReference type="OrthoDB" id="9450131at2759"/>
<evidence type="ECO:0000256" key="4">
    <source>
        <dbReference type="ARBA" id="ARBA00022490"/>
    </source>
</evidence>
<evidence type="ECO:0000256" key="5">
    <source>
        <dbReference type="ARBA" id="ARBA00022737"/>
    </source>
</evidence>